<gene>
    <name evidence="3" type="ORF">VHEMI09885</name>
</gene>
<protein>
    <recommendedName>
        <fullName evidence="2">Enoyl reductase (ER) domain-containing protein</fullName>
    </recommendedName>
</protein>
<dbReference type="EMBL" id="CDHN01000006">
    <property type="protein sequence ID" value="CEJ94347.1"/>
    <property type="molecule type" value="Genomic_DNA"/>
</dbReference>
<dbReference type="Gene3D" id="3.40.50.720">
    <property type="entry name" value="NAD(P)-binding Rossmann-like Domain"/>
    <property type="match status" value="1"/>
</dbReference>
<reference evidence="3 4" key="1">
    <citation type="journal article" date="2015" name="Genome Announc.">
        <title>Draft Genome Sequence and Gene Annotation of the Entomopathogenic Fungus Verticillium hemipterigenum.</title>
        <authorList>
            <person name="Horn F."/>
            <person name="Habel A."/>
            <person name="Scharf D.H."/>
            <person name="Dworschak J."/>
            <person name="Brakhage A.A."/>
            <person name="Guthke R."/>
            <person name="Hertweck C."/>
            <person name="Linde J."/>
        </authorList>
    </citation>
    <scope>NUCLEOTIDE SEQUENCE [LARGE SCALE GENOMIC DNA]</scope>
</reference>
<dbReference type="PANTHER" id="PTHR43401:SF4">
    <property type="entry name" value="D-ARABINOSE 1-DEHYDROGENASE (NADP(+))"/>
    <property type="match status" value="1"/>
</dbReference>
<organism evidence="3 4">
    <name type="scientific">[Torrubiella] hemipterigena</name>
    <dbReference type="NCBI Taxonomy" id="1531966"/>
    <lineage>
        <taxon>Eukaryota</taxon>
        <taxon>Fungi</taxon>
        <taxon>Dikarya</taxon>
        <taxon>Ascomycota</taxon>
        <taxon>Pezizomycotina</taxon>
        <taxon>Sordariomycetes</taxon>
        <taxon>Hypocreomycetidae</taxon>
        <taxon>Hypocreales</taxon>
        <taxon>Clavicipitaceae</taxon>
        <taxon>Clavicipitaceae incertae sedis</taxon>
        <taxon>'Torrubiella' clade</taxon>
    </lineage>
</organism>
<evidence type="ECO:0000313" key="3">
    <source>
        <dbReference type="EMBL" id="CEJ94347.1"/>
    </source>
</evidence>
<dbReference type="SUPFAM" id="SSF50129">
    <property type="entry name" value="GroES-like"/>
    <property type="match status" value="1"/>
</dbReference>
<dbReference type="InterPro" id="IPR013149">
    <property type="entry name" value="ADH-like_C"/>
</dbReference>
<sequence>MMQDTMNLWALVEWDKPLEKIQQPKPVATGTQVVVKVTHVGVCHSDLHFAEGFYDLGKGNKFHVKDRGVKLPVALGHEILGEVAMLGPDTDAASAPAVGSAQIVYPWLGCGSCVRCKHSSDNLCAAQKGLGTLQNGGFAEYVVVPHPRYLVALGNLDPAVACAYGCSGITSLSAVSKVLPLPPDEPILLVGAGGLGLTAVSMLKALGHDNIVVADISDEKLASATALGAAKVVNTALNGGSGAAAAVQAAMGVPIIAAVDFVNNSATASMINTIVAKGAKWVQVGAMGGSLELSLVANVFKGLTIYSNITGTLEELEQVVKLANDGKLNPIPVVKMPWDQVNEAMDLLKSGRAQGRIILVK</sequence>
<dbReference type="Pfam" id="PF00107">
    <property type="entry name" value="ADH_zinc_N"/>
    <property type="match status" value="1"/>
</dbReference>
<evidence type="ECO:0000259" key="2">
    <source>
        <dbReference type="SMART" id="SM00829"/>
    </source>
</evidence>
<dbReference type="InterPro" id="IPR020843">
    <property type="entry name" value="ER"/>
</dbReference>
<dbReference type="SUPFAM" id="SSF51735">
    <property type="entry name" value="NAD(P)-binding Rossmann-fold domains"/>
    <property type="match status" value="1"/>
</dbReference>
<dbReference type="HOGENOM" id="CLU_026673_11_2_1"/>
<dbReference type="STRING" id="1531966.A0A0A1TSB0"/>
<dbReference type="InterPro" id="IPR036291">
    <property type="entry name" value="NAD(P)-bd_dom_sf"/>
</dbReference>
<accession>A0A0A1TSB0</accession>
<dbReference type="OrthoDB" id="1879366at2759"/>
<dbReference type="Pfam" id="PF08240">
    <property type="entry name" value="ADH_N"/>
    <property type="match status" value="1"/>
</dbReference>
<keyword evidence="4" id="KW-1185">Reference proteome</keyword>
<dbReference type="GO" id="GO:0016491">
    <property type="term" value="F:oxidoreductase activity"/>
    <property type="evidence" value="ECO:0007669"/>
    <property type="project" value="UniProtKB-KW"/>
</dbReference>
<dbReference type="InterPro" id="IPR013154">
    <property type="entry name" value="ADH-like_N"/>
</dbReference>
<dbReference type="PANTHER" id="PTHR43401">
    <property type="entry name" value="L-THREONINE 3-DEHYDROGENASE"/>
    <property type="match status" value="1"/>
</dbReference>
<dbReference type="AlphaFoldDB" id="A0A0A1TSB0"/>
<dbReference type="SMART" id="SM00829">
    <property type="entry name" value="PKS_ER"/>
    <property type="match status" value="1"/>
</dbReference>
<keyword evidence="1" id="KW-0560">Oxidoreductase</keyword>
<feature type="domain" description="Enoyl reductase (ER)" evidence="2">
    <location>
        <begin position="10"/>
        <end position="359"/>
    </location>
</feature>
<dbReference type="InterPro" id="IPR011032">
    <property type="entry name" value="GroES-like_sf"/>
</dbReference>
<dbReference type="Proteomes" id="UP000039046">
    <property type="component" value="Unassembled WGS sequence"/>
</dbReference>
<dbReference type="InterPro" id="IPR050129">
    <property type="entry name" value="Zn_alcohol_dh"/>
</dbReference>
<name>A0A0A1TSB0_9HYPO</name>
<proteinExistence type="predicted"/>
<evidence type="ECO:0000313" key="4">
    <source>
        <dbReference type="Proteomes" id="UP000039046"/>
    </source>
</evidence>
<evidence type="ECO:0000256" key="1">
    <source>
        <dbReference type="ARBA" id="ARBA00023002"/>
    </source>
</evidence>
<dbReference type="Gene3D" id="3.90.180.10">
    <property type="entry name" value="Medium-chain alcohol dehydrogenases, catalytic domain"/>
    <property type="match status" value="1"/>
</dbReference>